<name>A0ABZ2BPQ8_9RHOB</name>
<keyword evidence="1" id="KW-0732">Signal</keyword>
<gene>
    <name evidence="2" type="ORF">ROLI_005820</name>
</gene>
<evidence type="ECO:0000313" key="3">
    <source>
        <dbReference type="Proteomes" id="UP001318682"/>
    </source>
</evidence>
<proteinExistence type="predicted"/>
<reference evidence="3" key="1">
    <citation type="submission" date="2024-01" db="EMBL/GenBank/DDBJ databases">
        <title>Roseobacter fucihabitans sp. nov., isolated from the brown alga Fucus spiralis.</title>
        <authorList>
            <person name="Hahnke S."/>
            <person name="Berger M."/>
            <person name="Schlingloff A."/>
            <person name="Athale I."/>
            <person name="Neumann-Schaal M."/>
            <person name="Adenaya A."/>
            <person name="Poehlein A."/>
            <person name="Daniel R."/>
            <person name="Pertersen J."/>
            <person name="Brinkhoff T."/>
        </authorList>
    </citation>
    <scope>NUCLEOTIDE SEQUENCE [LARGE SCALE GENOMIC DNA]</scope>
    <source>
        <strain evidence="3">B14</strain>
    </source>
</reference>
<dbReference type="Proteomes" id="UP001318682">
    <property type="component" value="Chromosome"/>
</dbReference>
<organism evidence="2 3">
    <name type="scientific">Roseobacter fucihabitans</name>
    <dbReference type="NCBI Taxonomy" id="1537242"/>
    <lineage>
        <taxon>Bacteria</taxon>
        <taxon>Pseudomonadati</taxon>
        <taxon>Pseudomonadota</taxon>
        <taxon>Alphaproteobacteria</taxon>
        <taxon>Rhodobacterales</taxon>
        <taxon>Roseobacteraceae</taxon>
        <taxon>Roseobacter</taxon>
    </lineage>
</organism>
<accession>A0ABZ2BPQ8</accession>
<keyword evidence="3" id="KW-1185">Reference proteome</keyword>
<evidence type="ECO:0000313" key="2">
    <source>
        <dbReference type="EMBL" id="WVX47513.1"/>
    </source>
</evidence>
<dbReference type="RefSeq" id="WP_187431849.1">
    <property type="nucleotide sequence ID" value="NZ_CP143423.1"/>
</dbReference>
<sequence>MAIFRAQIFVLVIVAGPSFAQGYDWVNDPEGYRQHPEYVNRFNVVAPNCVQQELTYVSDILVNYSMYIRNVLSNPELLDQQILDSLTTLSPFCLQATRSVVEPYFSSALARSMGVLIPPGYSLPLRPSPYPDSPVIGGGGAICDARTCVIP</sequence>
<evidence type="ECO:0000256" key="1">
    <source>
        <dbReference type="SAM" id="SignalP"/>
    </source>
</evidence>
<protein>
    <submittedName>
        <fullName evidence="2">Uncharacterized protein</fullName>
    </submittedName>
</protein>
<dbReference type="EMBL" id="CP143423">
    <property type="protein sequence ID" value="WVX47513.1"/>
    <property type="molecule type" value="Genomic_DNA"/>
</dbReference>
<feature type="signal peptide" evidence="1">
    <location>
        <begin position="1"/>
        <end position="20"/>
    </location>
</feature>
<feature type="chain" id="PRO_5047511082" evidence="1">
    <location>
        <begin position="21"/>
        <end position="151"/>
    </location>
</feature>